<dbReference type="InterPro" id="IPR036291">
    <property type="entry name" value="NAD(P)-bd_dom_sf"/>
</dbReference>
<dbReference type="PRINTS" id="PR00080">
    <property type="entry name" value="SDRFAMILY"/>
</dbReference>
<dbReference type="AlphaFoldDB" id="A0AAN6NV24"/>
<name>A0AAN6NV24_9PEZI</name>
<dbReference type="Pfam" id="PF00106">
    <property type="entry name" value="adh_short"/>
    <property type="match status" value="1"/>
</dbReference>
<comment type="caution">
    <text evidence="4">The sequence shown here is derived from an EMBL/GenBank/DDBJ whole genome shotgun (WGS) entry which is preliminary data.</text>
</comment>
<keyword evidence="5" id="KW-1185">Reference proteome</keyword>
<protein>
    <submittedName>
        <fullName evidence="4">Short-chain dehydrogenase</fullName>
    </submittedName>
</protein>
<dbReference type="GO" id="GO:0016491">
    <property type="term" value="F:oxidoreductase activity"/>
    <property type="evidence" value="ECO:0007669"/>
    <property type="project" value="UniProtKB-KW"/>
</dbReference>
<reference evidence="4" key="2">
    <citation type="submission" date="2023-06" db="EMBL/GenBank/DDBJ databases">
        <authorList>
            <consortium name="Lawrence Berkeley National Laboratory"/>
            <person name="Mondo S.J."/>
            <person name="Hensen N."/>
            <person name="Bonometti L."/>
            <person name="Westerberg I."/>
            <person name="Brannstrom I.O."/>
            <person name="Guillou S."/>
            <person name="Cros-Aarteil S."/>
            <person name="Calhoun S."/>
            <person name="Haridas S."/>
            <person name="Kuo A."/>
            <person name="Pangilinan J."/>
            <person name="Riley R."/>
            <person name="Labutti K."/>
            <person name="Andreopoulos B."/>
            <person name="Lipzen A."/>
            <person name="Chen C."/>
            <person name="Yanf M."/>
            <person name="Daum C."/>
            <person name="Ng V."/>
            <person name="Clum A."/>
            <person name="Steindorff A."/>
            <person name="Ohm R."/>
            <person name="Martin F."/>
            <person name="Silar P."/>
            <person name="Natvig D."/>
            <person name="Lalanne C."/>
            <person name="Gautier V."/>
            <person name="Ament-Velasquez S.L."/>
            <person name="Kruys A."/>
            <person name="Hutchinson M.I."/>
            <person name="Powell A.J."/>
            <person name="Barry K."/>
            <person name="Miller A.N."/>
            <person name="Grigoriev I.V."/>
            <person name="Debuchy R."/>
            <person name="Gladieux P."/>
            <person name="Thoren M.H."/>
            <person name="Johannesson H."/>
        </authorList>
    </citation>
    <scope>NUCLEOTIDE SEQUENCE</scope>
    <source>
        <strain evidence="4">CBS 626.80</strain>
    </source>
</reference>
<dbReference type="PRINTS" id="PR00081">
    <property type="entry name" value="GDHRDH"/>
</dbReference>
<dbReference type="SUPFAM" id="SSF51735">
    <property type="entry name" value="NAD(P)-binding Rossmann-fold domains"/>
    <property type="match status" value="1"/>
</dbReference>
<dbReference type="InterPro" id="IPR051911">
    <property type="entry name" value="SDR_oxidoreductase"/>
</dbReference>
<accession>A0AAN6NV24</accession>
<evidence type="ECO:0000313" key="5">
    <source>
        <dbReference type="Proteomes" id="UP001303222"/>
    </source>
</evidence>
<proteinExistence type="inferred from homology"/>
<dbReference type="Gene3D" id="3.40.50.720">
    <property type="entry name" value="NAD(P)-binding Rossmann-like Domain"/>
    <property type="match status" value="1"/>
</dbReference>
<keyword evidence="2" id="KW-0560">Oxidoreductase</keyword>
<evidence type="ECO:0000313" key="4">
    <source>
        <dbReference type="EMBL" id="KAK3952425.1"/>
    </source>
</evidence>
<dbReference type="PANTHER" id="PTHR43976:SF16">
    <property type="entry name" value="SHORT-CHAIN DEHYDROGENASE_REDUCTASE FAMILY PROTEIN"/>
    <property type="match status" value="1"/>
</dbReference>
<evidence type="ECO:0000256" key="1">
    <source>
        <dbReference type="ARBA" id="ARBA00006484"/>
    </source>
</evidence>
<evidence type="ECO:0000256" key="2">
    <source>
        <dbReference type="ARBA" id="ARBA00023002"/>
    </source>
</evidence>
<dbReference type="Proteomes" id="UP001303222">
    <property type="component" value="Unassembled WGS sequence"/>
</dbReference>
<dbReference type="InterPro" id="IPR002347">
    <property type="entry name" value="SDR_fam"/>
</dbReference>
<organism evidence="4 5">
    <name type="scientific">Pseudoneurospora amorphoporcata</name>
    <dbReference type="NCBI Taxonomy" id="241081"/>
    <lineage>
        <taxon>Eukaryota</taxon>
        <taxon>Fungi</taxon>
        <taxon>Dikarya</taxon>
        <taxon>Ascomycota</taxon>
        <taxon>Pezizomycotina</taxon>
        <taxon>Sordariomycetes</taxon>
        <taxon>Sordariomycetidae</taxon>
        <taxon>Sordariales</taxon>
        <taxon>Sordariaceae</taxon>
        <taxon>Pseudoneurospora</taxon>
    </lineage>
</organism>
<evidence type="ECO:0000256" key="3">
    <source>
        <dbReference type="RuleBase" id="RU000363"/>
    </source>
</evidence>
<reference evidence="4" key="1">
    <citation type="journal article" date="2023" name="Mol. Phylogenet. Evol.">
        <title>Genome-scale phylogeny and comparative genomics of the fungal order Sordariales.</title>
        <authorList>
            <person name="Hensen N."/>
            <person name="Bonometti L."/>
            <person name="Westerberg I."/>
            <person name="Brannstrom I.O."/>
            <person name="Guillou S."/>
            <person name="Cros-Aarteil S."/>
            <person name="Calhoun S."/>
            <person name="Haridas S."/>
            <person name="Kuo A."/>
            <person name="Mondo S."/>
            <person name="Pangilinan J."/>
            <person name="Riley R."/>
            <person name="LaButti K."/>
            <person name="Andreopoulos B."/>
            <person name="Lipzen A."/>
            <person name="Chen C."/>
            <person name="Yan M."/>
            <person name="Daum C."/>
            <person name="Ng V."/>
            <person name="Clum A."/>
            <person name="Steindorff A."/>
            <person name="Ohm R.A."/>
            <person name="Martin F."/>
            <person name="Silar P."/>
            <person name="Natvig D.O."/>
            <person name="Lalanne C."/>
            <person name="Gautier V."/>
            <person name="Ament-Velasquez S.L."/>
            <person name="Kruys A."/>
            <person name="Hutchinson M.I."/>
            <person name="Powell A.J."/>
            <person name="Barry K."/>
            <person name="Miller A.N."/>
            <person name="Grigoriev I.V."/>
            <person name="Debuchy R."/>
            <person name="Gladieux P."/>
            <person name="Hiltunen Thoren M."/>
            <person name="Johannesson H."/>
        </authorList>
    </citation>
    <scope>NUCLEOTIDE SEQUENCE</scope>
    <source>
        <strain evidence="4">CBS 626.80</strain>
    </source>
</reference>
<comment type="similarity">
    <text evidence="1 3">Belongs to the short-chain dehydrogenases/reductases (SDR) family.</text>
</comment>
<gene>
    <name evidence="4" type="ORF">QBC32DRAFT_370258</name>
</gene>
<dbReference type="EMBL" id="MU859123">
    <property type="protein sequence ID" value="KAK3952425.1"/>
    <property type="molecule type" value="Genomic_DNA"/>
</dbReference>
<dbReference type="PANTHER" id="PTHR43976">
    <property type="entry name" value="SHORT CHAIN DEHYDROGENASE"/>
    <property type="match status" value="1"/>
</dbReference>
<sequence length="278" mass="29795">MGSEQKDYHLPADAVWFITGCSQGIGRALCNLVLSKGHRLVATARNPTTGLSYLPESTPSSQLLKLPLDVTSRSSIDTALDASITHFGRLDVVVNNAGMFMYGNTENTDEADGRAVFETNFWGPMTITRRAVGIMRDENPKSPSCDGAQGGVILNVTSIGGRVAVAGAAFCEASKVGLEAFTECMAQELKPEWNVHLSCIQPGASPERWTTPEDMAAGIYETVRSGEDIPRRVPLGQDAWSMLMADHERTGRELEAGKELAMKVGNADGASDITGMLT</sequence>